<gene>
    <name evidence="1" type="ORF">IWQ57_001072</name>
</gene>
<evidence type="ECO:0000313" key="2">
    <source>
        <dbReference type="Proteomes" id="UP001140234"/>
    </source>
</evidence>
<accession>A0ACC1K5D2</accession>
<proteinExistence type="predicted"/>
<reference evidence="1" key="1">
    <citation type="submission" date="2022-07" db="EMBL/GenBank/DDBJ databases">
        <title>Phylogenomic reconstructions and comparative analyses of Kickxellomycotina fungi.</title>
        <authorList>
            <person name="Reynolds N.K."/>
            <person name="Stajich J.E."/>
            <person name="Barry K."/>
            <person name="Grigoriev I.V."/>
            <person name="Crous P."/>
            <person name="Smith M.E."/>
        </authorList>
    </citation>
    <scope>NUCLEOTIDE SEQUENCE</scope>
    <source>
        <strain evidence="1">CBS 109366</strain>
    </source>
</reference>
<evidence type="ECO:0000313" key="1">
    <source>
        <dbReference type="EMBL" id="KAJ2773909.1"/>
    </source>
</evidence>
<sequence>MIAVMRTIIADEHTVRYSPSGAYVVRFLKEYIRRIEGVPDHCLDDELLEHYVARLASTDTGPGVWRGACYRTYTLDAEQQTRVVLQEEQSMISQGTTGLQMWEAGLCLADYVLVNPDIVRAKNVVELGAGCGLAGLVCAAAGAAQVVLTDFNGAVLQQLEHNRRISKDSRAGRGLAADCAIVDTQTLTIGLLLLLLRISVDQALAANVRVAELDWADTETCGHLARDADVIIGGDIARIASPRWRKMRRPPRLPI</sequence>
<dbReference type="Proteomes" id="UP001140234">
    <property type="component" value="Unassembled WGS sequence"/>
</dbReference>
<name>A0ACC1K5D2_9FUNG</name>
<comment type="caution">
    <text evidence="1">The sequence shown here is derived from an EMBL/GenBank/DDBJ whole genome shotgun (WGS) entry which is preliminary data.</text>
</comment>
<protein>
    <submittedName>
        <fullName evidence="1">Uncharacterized protein</fullName>
    </submittedName>
</protein>
<dbReference type="EMBL" id="JANBUJ010000162">
    <property type="protein sequence ID" value="KAJ2773909.1"/>
    <property type="molecule type" value="Genomic_DNA"/>
</dbReference>
<keyword evidence="2" id="KW-1185">Reference proteome</keyword>
<organism evidence="1 2">
    <name type="scientific">Coemansia nantahalensis</name>
    <dbReference type="NCBI Taxonomy" id="2789366"/>
    <lineage>
        <taxon>Eukaryota</taxon>
        <taxon>Fungi</taxon>
        <taxon>Fungi incertae sedis</taxon>
        <taxon>Zoopagomycota</taxon>
        <taxon>Kickxellomycotina</taxon>
        <taxon>Kickxellomycetes</taxon>
        <taxon>Kickxellales</taxon>
        <taxon>Kickxellaceae</taxon>
        <taxon>Coemansia</taxon>
    </lineage>
</organism>